<dbReference type="EMBL" id="VAUV01000006">
    <property type="protein sequence ID" value="TLD71125.1"/>
    <property type="molecule type" value="Genomic_DNA"/>
</dbReference>
<proteinExistence type="predicted"/>
<comment type="caution">
    <text evidence="1">The sequence shown here is derived from an EMBL/GenBank/DDBJ whole genome shotgun (WGS) entry which is preliminary data.</text>
</comment>
<accession>A0A5R8KGN4</accession>
<keyword evidence="2" id="KW-1185">Reference proteome</keyword>
<dbReference type="AlphaFoldDB" id="A0A5R8KGN4"/>
<reference evidence="1 2" key="1">
    <citation type="submission" date="2019-05" db="EMBL/GenBank/DDBJ databases">
        <title>Verrucobacter flavum gen. nov., sp. nov. a new member of the family Verrucomicrobiaceae.</title>
        <authorList>
            <person name="Szuroczki S."/>
            <person name="Abbaszade G."/>
            <person name="Szabo A."/>
            <person name="Felfoldi T."/>
            <person name="Schumann P."/>
            <person name="Boka K."/>
            <person name="Keki Z."/>
            <person name="Toumi M."/>
            <person name="Toth E."/>
        </authorList>
    </citation>
    <scope>NUCLEOTIDE SEQUENCE [LARGE SCALE GENOMIC DNA]</scope>
    <source>
        <strain evidence="1 2">MG-N-17</strain>
    </source>
</reference>
<protein>
    <submittedName>
        <fullName evidence="1">Uncharacterized protein</fullName>
    </submittedName>
</protein>
<organism evidence="1 2">
    <name type="scientific">Phragmitibacter flavus</name>
    <dbReference type="NCBI Taxonomy" id="2576071"/>
    <lineage>
        <taxon>Bacteria</taxon>
        <taxon>Pseudomonadati</taxon>
        <taxon>Verrucomicrobiota</taxon>
        <taxon>Verrucomicrobiia</taxon>
        <taxon>Verrucomicrobiales</taxon>
        <taxon>Verrucomicrobiaceae</taxon>
        <taxon>Phragmitibacter</taxon>
    </lineage>
</organism>
<dbReference type="Proteomes" id="UP000306196">
    <property type="component" value="Unassembled WGS sequence"/>
</dbReference>
<evidence type="ECO:0000313" key="2">
    <source>
        <dbReference type="Proteomes" id="UP000306196"/>
    </source>
</evidence>
<name>A0A5R8KGN4_9BACT</name>
<dbReference type="OrthoDB" id="7874264at2"/>
<sequence>MSRFRPWGLLDWAISISEPREWNFIGAIGTEDRSLSALRWVKDLGLVRSISMVQVDPMLGTRYFLKTQDRLVERMRQFRLLCAENSDVYQIELLAELHEIQAISDTLAKKGSSIILDISSLPKRFFFPMLRTLIKEVEVRDLILTYGCPRSYLDGAKLSEGAGKWDYLPGFLGKEFRSDVLVASVGFMVESLQDYLSSAEAHPAVQLLIPFPSSPTSVRRAWESIISLQSNRSGDKFVKHRIDANDMSMAFDRICSLSRSVESVAFAPFGPKPISAAMCLYAVQCESAVHYPQPESYHPDYSVGVASVSGKPFVNGYWIKHDGINLYSV</sequence>
<evidence type="ECO:0000313" key="1">
    <source>
        <dbReference type="EMBL" id="TLD71125.1"/>
    </source>
</evidence>
<gene>
    <name evidence="1" type="ORF">FEM03_09435</name>
</gene>